<evidence type="ECO:0000313" key="2">
    <source>
        <dbReference type="Proteomes" id="UP000196581"/>
    </source>
</evidence>
<proteinExistence type="predicted"/>
<name>A0A1X6WYP3_9MICO</name>
<keyword evidence="2" id="KW-1185">Reference proteome</keyword>
<gene>
    <name evidence="1" type="ORF">FM105_01805</name>
</gene>
<evidence type="ECO:0000313" key="1">
    <source>
        <dbReference type="EMBL" id="SLM90069.1"/>
    </source>
</evidence>
<dbReference type="Proteomes" id="UP000196581">
    <property type="component" value="Unassembled WGS sequence"/>
</dbReference>
<reference evidence="2" key="1">
    <citation type="submission" date="2017-02" db="EMBL/GenBank/DDBJ databases">
        <authorList>
            <person name="Dridi B."/>
        </authorList>
    </citation>
    <scope>NUCLEOTIDE SEQUENCE [LARGE SCALE GENOMIC DNA]</scope>
    <source>
        <strain evidence="2">B Co 03.10</strain>
    </source>
</reference>
<protein>
    <submittedName>
        <fullName evidence="1">Uncharacterized protein</fullName>
    </submittedName>
</protein>
<organism evidence="1 2">
    <name type="scientific">Brevibacterium yomogidense</name>
    <dbReference type="NCBI Taxonomy" id="946573"/>
    <lineage>
        <taxon>Bacteria</taxon>
        <taxon>Bacillati</taxon>
        <taxon>Actinomycetota</taxon>
        <taxon>Actinomycetes</taxon>
        <taxon>Micrococcales</taxon>
        <taxon>Brevibacteriaceae</taxon>
        <taxon>Brevibacterium</taxon>
    </lineage>
</organism>
<sequence length="74" mass="8099">MTDGVHGDSLRCEYCDRACAASARVRRSDASSVGGAEPARQMHSVKYECVKLTVCKIEACPCTPLFRSRTPHLL</sequence>
<dbReference type="AlphaFoldDB" id="A0A1X6WYP3"/>
<accession>A0A1X6WYP3</accession>
<dbReference type="EMBL" id="FWFF01000001">
    <property type="protein sequence ID" value="SLM90069.1"/>
    <property type="molecule type" value="Genomic_DNA"/>
</dbReference>